<protein>
    <recommendedName>
        <fullName evidence="6">Acyl-homoserine-lactone synthase</fullName>
        <ecNumber evidence="6">2.3.1.184</ecNumber>
    </recommendedName>
    <alternativeName>
        <fullName evidence="6">Autoinducer synthesis protein</fullName>
    </alternativeName>
</protein>
<comment type="catalytic activity">
    <reaction evidence="6">
        <text>a fatty acyl-[ACP] + S-adenosyl-L-methionine = an N-acyl-L-homoserine lactone + S-methyl-5'-thioadenosine + holo-[ACP] + H(+)</text>
        <dbReference type="Rhea" id="RHEA:10096"/>
        <dbReference type="Rhea" id="RHEA-COMP:9685"/>
        <dbReference type="Rhea" id="RHEA-COMP:14125"/>
        <dbReference type="ChEBI" id="CHEBI:15378"/>
        <dbReference type="ChEBI" id="CHEBI:17509"/>
        <dbReference type="ChEBI" id="CHEBI:55474"/>
        <dbReference type="ChEBI" id="CHEBI:59789"/>
        <dbReference type="ChEBI" id="CHEBI:64479"/>
        <dbReference type="ChEBI" id="CHEBI:138651"/>
        <dbReference type="EC" id="2.3.1.184"/>
    </reaction>
</comment>
<name>A0A9X2KQU8_9SPHN</name>
<evidence type="ECO:0000256" key="1">
    <source>
        <dbReference type="ARBA" id="ARBA00022654"/>
    </source>
</evidence>
<proteinExistence type="inferred from homology"/>
<dbReference type="EC" id="2.3.1.184" evidence="6"/>
<keyword evidence="1 5" id="KW-0673">Quorum sensing</keyword>
<keyword evidence="8" id="KW-1185">Reference proteome</keyword>
<dbReference type="AlphaFoldDB" id="A0A9X2KQU8"/>
<evidence type="ECO:0000256" key="5">
    <source>
        <dbReference type="PROSITE-ProRule" id="PRU00533"/>
    </source>
</evidence>
<dbReference type="SUPFAM" id="SSF55729">
    <property type="entry name" value="Acyl-CoA N-acyltransferases (Nat)"/>
    <property type="match status" value="1"/>
</dbReference>
<dbReference type="EMBL" id="JAMLDX010000015">
    <property type="protein sequence ID" value="MCP3732163.1"/>
    <property type="molecule type" value="Genomic_DNA"/>
</dbReference>
<dbReference type="GO" id="GO:0007165">
    <property type="term" value="P:signal transduction"/>
    <property type="evidence" value="ECO:0007669"/>
    <property type="project" value="TreeGrafter"/>
</dbReference>
<evidence type="ECO:0000256" key="6">
    <source>
        <dbReference type="RuleBase" id="RU361135"/>
    </source>
</evidence>
<dbReference type="PRINTS" id="PR01549">
    <property type="entry name" value="AUTOINDCRSYN"/>
</dbReference>
<keyword evidence="3 6" id="KW-0949">S-adenosyl-L-methionine</keyword>
<dbReference type="Gene3D" id="3.40.630.30">
    <property type="match status" value="1"/>
</dbReference>
<evidence type="ECO:0000256" key="3">
    <source>
        <dbReference type="ARBA" id="ARBA00022691"/>
    </source>
</evidence>
<dbReference type="RefSeq" id="WP_254295360.1">
    <property type="nucleotide sequence ID" value="NZ_JAMLDX010000015.1"/>
</dbReference>
<evidence type="ECO:0000256" key="2">
    <source>
        <dbReference type="ARBA" id="ARBA00022679"/>
    </source>
</evidence>
<gene>
    <name evidence="7" type="ORF">M9978_17205</name>
</gene>
<evidence type="ECO:0000256" key="4">
    <source>
        <dbReference type="ARBA" id="ARBA00022929"/>
    </source>
</evidence>
<dbReference type="PANTHER" id="PTHR39322">
    <property type="entry name" value="ACYL-HOMOSERINE-LACTONE SYNTHASE"/>
    <property type="match status" value="1"/>
</dbReference>
<dbReference type="PANTHER" id="PTHR39322:SF1">
    <property type="entry name" value="ISOVALERYL-HOMOSERINE LACTONE SYNTHASE"/>
    <property type="match status" value="1"/>
</dbReference>
<keyword evidence="4 5" id="KW-0071">Autoinducer synthesis</keyword>
<dbReference type="Pfam" id="PF00765">
    <property type="entry name" value="Autoind_synth"/>
    <property type="match status" value="1"/>
</dbReference>
<reference evidence="7" key="1">
    <citation type="submission" date="2022-05" db="EMBL/GenBank/DDBJ databases">
        <title>Sphingomonas sp. strain MG17 Genome sequencing and assembly.</title>
        <authorList>
            <person name="Kim I."/>
        </authorList>
    </citation>
    <scope>NUCLEOTIDE SEQUENCE</scope>
    <source>
        <strain evidence="7">MG17</strain>
    </source>
</reference>
<dbReference type="GO" id="GO:0061579">
    <property type="term" value="F:N-acyl homoserine lactone synthase activity"/>
    <property type="evidence" value="ECO:0007669"/>
    <property type="project" value="UniProtKB-UniRule"/>
</dbReference>
<evidence type="ECO:0000313" key="8">
    <source>
        <dbReference type="Proteomes" id="UP001139451"/>
    </source>
</evidence>
<dbReference type="InterPro" id="IPR016181">
    <property type="entry name" value="Acyl_CoA_acyltransferase"/>
</dbReference>
<organism evidence="7 8">
    <name type="scientific">Sphingomonas tagetis</name>
    <dbReference type="NCBI Taxonomy" id="2949092"/>
    <lineage>
        <taxon>Bacteria</taxon>
        <taxon>Pseudomonadati</taxon>
        <taxon>Pseudomonadota</taxon>
        <taxon>Alphaproteobacteria</taxon>
        <taxon>Sphingomonadales</taxon>
        <taxon>Sphingomonadaceae</taxon>
        <taxon>Sphingomonas</taxon>
    </lineage>
</organism>
<sequence>MIQIIQGSREPGTSPILDNMHRARKRVFVDLLEWDVPVIDGKFERDQFDTDGAIYLVETRKDATHLGSFRLLPTDRPHLLGDLFAELCDGPVPTGPDILEITRGCLSPQLRAAERLKLRNRLISAAVDYALGNGISAFTCVADSGWLTQILSMGWDCQLLGMPRSIAGVATGALRIDIEPRTVDILRQAGTYVPGELVDAAAAPLAA</sequence>
<dbReference type="InterPro" id="IPR001690">
    <property type="entry name" value="Autoind_synthase"/>
</dbReference>
<comment type="similarity">
    <text evidence="5 6">Belongs to the autoinducer synthase family.</text>
</comment>
<accession>A0A9X2KQU8</accession>
<dbReference type="GO" id="GO:0009372">
    <property type="term" value="P:quorum sensing"/>
    <property type="evidence" value="ECO:0007669"/>
    <property type="project" value="UniProtKB-UniRule"/>
</dbReference>
<keyword evidence="2 6" id="KW-0808">Transferase</keyword>
<comment type="caution">
    <text evidence="7">The sequence shown here is derived from an EMBL/GenBank/DDBJ whole genome shotgun (WGS) entry which is preliminary data.</text>
</comment>
<dbReference type="Proteomes" id="UP001139451">
    <property type="component" value="Unassembled WGS sequence"/>
</dbReference>
<dbReference type="PROSITE" id="PS51187">
    <property type="entry name" value="AUTOINDUCER_SYNTH_2"/>
    <property type="match status" value="1"/>
</dbReference>
<evidence type="ECO:0000313" key="7">
    <source>
        <dbReference type="EMBL" id="MCP3732163.1"/>
    </source>
</evidence>